<dbReference type="AlphaFoldDB" id="A0A318KPK8"/>
<dbReference type="OrthoDB" id="4653716at2"/>
<organism evidence="1 2">
    <name type="scientific">Nocardia tenerifensis</name>
    <dbReference type="NCBI Taxonomy" id="228006"/>
    <lineage>
        <taxon>Bacteria</taxon>
        <taxon>Bacillati</taxon>
        <taxon>Actinomycetota</taxon>
        <taxon>Actinomycetes</taxon>
        <taxon>Mycobacteriales</taxon>
        <taxon>Nocardiaceae</taxon>
        <taxon>Nocardia</taxon>
    </lineage>
</organism>
<sequence length="521" mass="61856">MKDVLRHIDSEALRLSRHALFTGWLDNDAIPLREKFVFTPMALDFIMGFRDFNMYFVRYPEPRNELEASLNAHSREDETHSALLLRDWASLELDKVFDWAPRDLYWWLTCDETVSSRRADFELTSLVYHNPDPLFRFALIESMEAAGEVFFTRTVPIAEALGPDESFPYFGRYHLERETGHLQDGDERPFRTTTLTPAQRDKAIALATRVFEIFHFHFTTWADFAHAVHDKRWTFDARSQGRAAAVLRPDRPRDVTRFLALEHPSRPTTQAEPLNALCQKAFDALWQTPAYHWMREAWPGDFRRMTRYFLLQWVVDNWACADYFRFDTAYARPESPVERGINRLSTLYASEMNCRYTEWETLRLDEYTNWSPSEALRHFWLDERVAEHRAIFADLRKLTFRYPEPRYRYWIMKCFIRFGDPMIHSLGTAMRRAGEADEAFIMFAGRPERMHPDLPPDPEADEAIANLEQQPLTPENIRTIQEIIAETHRQEARRSAVTWQIIREERYAPFDRRWTARHRPN</sequence>
<keyword evidence="2" id="KW-1185">Reference proteome</keyword>
<comment type="caution">
    <text evidence="1">The sequence shown here is derived from an EMBL/GenBank/DDBJ whole genome shotgun (WGS) entry which is preliminary data.</text>
</comment>
<evidence type="ECO:0000313" key="2">
    <source>
        <dbReference type="Proteomes" id="UP000247569"/>
    </source>
</evidence>
<evidence type="ECO:0000313" key="1">
    <source>
        <dbReference type="EMBL" id="PXX71590.1"/>
    </source>
</evidence>
<reference evidence="1 2" key="1">
    <citation type="submission" date="2018-05" db="EMBL/GenBank/DDBJ databases">
        <title>Genomic Encyclopedia of Type Strains, Phase IV (KMG-IV): sequencing the most valuable type-strain genomes for metagenomic binning, comparative biology and taxonomic classification.</title>
        <authorList>
            <person name="Goeker M."/>
        </authorList>
    </citation>
    <scope>NUCLEOTIDE SEQUENCE [LARGE SCALE GENOMIC DNA]</scope>
    <source>
        <strain evidence="1 2">DSM 44704</strain>
    </source>
</reference>
<dbReference type="Gene3D" id="1.20.910.10">
    <property type="entry name" value="Heme oxygenase-like"/>
    <property type="match status" value="1"/>
</dbReference>
<name>A0A318KPK8_9NOCA</name>
<dbReference type="EMBL" id="QJKF01000001">
    <property type="protein sequence ID" value="PXX71590.1"/>
    <property type="molecule type" value="Genomic_DNA"/>
</dbReference>
<dbReference type="RefSeq" id="WP_040743639.1">
    <property type="nucleotide sequence ID" value="NZ_QJKF01000001.1"/>
</dbReference>
<gene>
    <name evidence="1" type="ORF">DFR70_1011024</name>
</gene>
<dbReference type="Proteomes" id="UP000247569">
    <property type="component" value="Unassembled WGS sequence"/>
</dbReference>
<accession>A0A318KPK8</accession>
<protein>
    <submittedName>
        <fullName evidence="1">Uncharacterized protein</fullName>
    </submittedName>
</protein>
<dbReference type="InterPro" id="IPR016084">
    <property type="entry name" value="Haem_Oase-like_multi-hlx"/>
</dbReference>
<proteinExistence type="predicted"/>